<dbReference type="OrthoDB" id="2325069at2759"/>
<dbReference type="EMBL" id="CAJVPQ010004412">
    <property type="protein sequence ID" value="CAG8650828.1"/>
    <property type="molecule type" value="Genomic_DNA"/>
</dbReference>
<feature type="region of interest" description="Disordered" evidence="1">
    <location>
        <begin position="30"/>
        <end position="144"/>
    </location>
</feature>
<evidence type="ECO:0000256" key="2">
    <source>
        <dbReference type="SAM" id="SignalP"/>
    </source>
</evidence>
<feature type="chain" id="PRO_5040227557" evidence="2">
    <location>
        <begin position="30"/>
        <end position="327"/>
    </location>
</feature>
<feature type="signal peptide" evidence="2">
    <location>
        <begin position="1"/>
        <end position="29"/>
    </location>
</feature>
<keyword evidence="4" id="KW-1185">Reference proteome</keyword>
<name>A0A9N9DRK4_9GLOM</name>
<gene>
    <name evidence="3" type="ORF">FCALED_LOCUS11055</name>
</gene>
<keyword evidence="2" id="KW-0732">Signal</keyword>
<comment type="caution">
    <text evidence="3">The sequence shown here is derived from an EMBL/GenBank/DDBJ whole genome shotgun (WGS) entry which is preliminary data.</text>
</comment>
<accession>A0A9N9DRK4</accession>
<reference evidence="3" key="1">
    <citation type="submission" date="2021-06" db="EMBL/GenBank/DDBJ databases">
        <authorList>
            <person name="Kallberg Y."/>
            <person name="Tangrot J."/>
            <person name="Rosling A."/>
        </authorList>
    </citation>
    <scope>NUCLEOTIDE SEQUENCE</scope>
    <source>
        <strain evidence="3">UK204</strain>
    </source>
</reference>
<proteinExistence type="predicted"/>
<sequence>MHIADLLTLGLKIILVLLITILSVCPGMGDDPTRGASDVIPGKVGEIPKGMPTSGGGFDPSSFLGGGDPKSGGKIPGFDLGKTLNPQGQPLKLPKSQKVSQNKAPPPKLDQVVKAPPQDAPGGGNEAPSSGSQNALLKEPPPISDVRKLPWQEKEKACILVSGPPNNTLIAPKSKQRISWNQSPCQMSARVVGMFQVMLYNSLKAVSDAKKSDLTKRDYSPNGKLSYDWGPIVPNLYDDRITNASDFYVRVETISQSGIFGSTPPLGGTYGPIAIVLQGHSDDDADNTSRGQQVNPMVSLPSAVRFVQIQSLVGPILIALVHHFCPI</sequence>
<dbReference type="Proteomes" id="UP000789570">
    <property type="component" value="Unassembled WGS sequence"/>
</dbReference>
<evidence type="ECO:0000313" key="4">
    <source>
        <dbReference type="Proteomes" id="UP000789570"/>
    </source>
</evidence>
<protein>
    <submittedName>
        <fullName evidence="3">10665_t:CDS:1</fullName>
    </submittedName>
</protein>
<organism evidence="3 4">
    <name type="scientific">Funneliformis caledonium</name>
    <dbReference type="NCBI Taxonomy" id="1117310"/>
    <lineage>
        <taxon>Eukaryota</taxon>
        <taxon>Fungi</taxon>
        <taxon>Fungi incertae sedis</taxon>
        <taxon>Mucoromycota</taxon>
        <taxon>Glomeromycotina</taxon>
        <taxon>Glomeromycetes</taxon>
        <taxon>Glomerales</taxon>
        <taxon>Glomeraceae</taxon>
        <taxon>Funneliformis</taxon>
    </lineage>
</organism>
<evidence type="ECO:0000313" key="3">
    <source>
        <dbReference type="EMBL" id="CAG8650828.1"/>
    </source>
</evidence>
<dbReference type="AlphaFoldDB" id="A0A9N9DRK4"/>
<evidence type="ECO:0000256" key="1">
    <source>
        <dbReference type="SAM" id="MobiDB-lite"/>
    </source>
</evidence>
<feature type="compositionally biased region" description="Gly residues" evidence="1">
    <location>
        <begin position="53"/>
        <end position="70"/>
    </location>
</feature>